<reference evidence="1" key="1">
    <citation type="journal article" date="2015" name="Nature">
        <title>Complex archaea that bridge the gap between prokaryotes and eukaryotes.</title>
        <authorList>
            <person name="Spang A."/>
            <person name="Saw J.H."/>
            <person name="Jorgensen S.L."/>
            <person name="Zaremba-Niedzwiedzka K."/>
            <person name="Martijn J."/>
            <person name="Lind A.E."/>
            <person name="van Eijk R."/>
            <person name="Schleper C."/>
            <person name="Guy L."/>
            <person name="Ettema T.J."/>
        </authorList>
    </citation>
    <scope>NUCLEOTIDE SEQUENCE</scope>
</reference>
<protein>
    <submittedName>
        <fullName evidence="1">Uncharacterized protein</fullName>
    </submittedName>
</protein>
<dbReference type="AlphaFoldDB" id="A0A0F9M6G8"/>
<sequence>MKKIIMYTRVDDCPKDDPLIEDYLIEDNQDSTEYAQNLLDNFNASLRPEESSRTLLKVEEESLGPISTAEEFITEAQSFKLWVYQNGSKHTVDEDTLEEIYDNMLDIGDVEAFQDVIEDSGCENYTDHFQRIIDSPIKNLRTADLDALIQEVKKMKKENEEL</sequence>
<accession>A0A0F9M6G8</accession>
<dbReference type="EMBL" id="LAZR01005276">
    <property type="protein sequence ID" value="KKN01314.1"/>
    <property type="molecule type" value="Genomic_DNA"/>
</dbReference>
<organism evidence="1">
    <name type="scientific">marine sediment metagenome</name>
    <dbReference type="NCBI Taxonomy" id="412755"/>
    <lineage>
        <taxon>unclassified sequences</taxon>
        <taxon>metagenomes</taxon>
        <taxon>ecological metagenomes</taxon>
    </lineage>
</organism>
<name>A0A0F9M6G8_9ZZZZ</name>
<evidence type="ECO:0000313" key="1">
    <source>
        <dbReference type="EMBL" id="KKN01314.1"/>
    </source>
</evidence>
<proteinExistence type="predicted"/>
<gene>
    <name evidence="1" type="ORF">LCGC14_1129050</name>
</gene>
<comment type="caution">
    <text evidence="1">The sequence shown here is derived from an EMBL/GenBank/DDBJ whole genome shotgun (WGS) entry which is preliminary data.</text>
</comment>